<sequence length="62" mass="7661">MKKKIYRIIKLGDCWHLQESNFRKPFYKKRKWLTVFPYSRNRDDVVDLFSDILKINKNSILI</sequence>
<dbReference type="Proteomes" id="UP000422648">
    <property type="component" value="Segment"/>
</dbReference>
<name>A0A5S9HXJ7_9CAUD</name>
<dbReference type="GeneID" id="55802927"/>
<protein>
    <submittedName>
        <fullName evidence="1">Uncharacterized protein</fullName>
    </submittedName>
</protein>
<evidence type="ECO:0000313" key="1">
    <source>
        <dbReference type="EMBL" id="BBI90514.1"/>
    </source>
</evidence>
<keyword evidence="2" id="KW-1185">Reference proteome</keyword>
<dbReference type="EMBL" id="AP019524">
    <property type="protein sequence ID" value="BBI90514.1"/>
    <property type="molecule type" value="Genomic_DNA"/>
</dbReference>
<dbReference type="KEGG" id="vg:55802927"/>
<accession>A0A5S9HXJ7</accession>
<proteinExistence type="predicted"/>
<evidence type="ECO:0000313" key="2">
    <source>
        <dbReference type="Proteomes" id="UP000422648"/>
    </source>
</evidence>
<dbReference type="RefSeq" id="YP_009873806.1">
    <property type="nucleotide sequence ID" value="NC_049340.1"/>
</dbReference>
<reference evidence="1 2" key="1">
    <citation type="journal article" date="2019" name="Arch. Virol.">
        <title>A novel jumbo Tenacibaculum maritimum lytic phage with head-fiber-like appendages.</title>
        <authorList>
            <person name="Kawato Y."/>
            <person name="Istiqomah I."/>
            <person name="Gaafar A.Y."/>
            <person name="Hanaoka M."/>
            <person name="Ishimaru K."/>
            <person name="Yasuike M."/>
            <person name="Nishiki I."/>
            <person name="Nakamura Y."/>
            <person name="Fujiwara A."/>
            <person name="Nakai T."/>
        </authorList>
    </citation>
    <scope>NUCLEOTIDE SEQUENCE [LARGE SCALE GENOMIC DNA]</scope>
    <source>
        <strain evidence="1 2">PTm1</strain>
    </source>
</reference>
<organism evidence="1 2">
    <name type="scientific">Tenacibaculum phage PTm1</name>
    <dbReference type="NCBI Taxonomy" id="2547425"/>
    <lineage>
        <taxon>Viruses</taxon>
        <taxon>Duplodnaviria</taxon>
        <taxon>Heunggongvirae</taxon>
        <taxon>Uroviricota</taxon>
        <taxon>Caudoviricetes</taxon>
        <taxon>Shirahamavirus</taxon>
        <taxon>Shirahamavirus PTm1</taxon>
    </lineage>
</organism>